<sequence>MGVILTQSRGPLLSFVVSLLPLLLMKPAIRKHHIVIFMIFVIMLTSFIVMMNFEYILFNRFESAYQQSFIRFGIWVHTLDMVKLHPFFGWGFGQELNFINSLNAPVRTTHSLYLSTLLKGGILGLLLLGAVLVYGLCMAKTHMAHQQGFEASLFLFMIFFLHHSRHVCHRQSRRNLVPVLVSLGGDT</sequence>
<dbReference type="InterPro" id="IPR007016">
    <property type="entry name" value="O-antigen_ligase-rel_domated"/>
</dbReference>
<feature type="domain" description="O-antigen ligase-related" evidence="6">
    <location>
        <begin position="2"/>
        <end position="128"/>
    </location>
</feature>
<dbReference type="PANTHER" id="PTHR37422:SF13">
    <property type="entry name" value="LIPOPOLYSACCHARIDE BIOSYNTHESIS PROTEIN PA4999-RELATED"/>
    <property type="match status" value="1"/>
</dbReference>
<feature type="transmembrane region" description="Helical" evidence="5">
    <location>
        <begin position="148"/>
        <end position="164"/>
    </location>
</feature>
<comment type="subcellular location">
    <subcellularLocation>
        <location evidence="1">Membrane</location>
        <topology evidence="1">Multi-pass membrane protein</topology>
    </subcellularLocation>
</comment>
<dbReference type="PANTHER" id="PTHR37422">
    <property type="entry name" value="TEICHURONIC ACID BIOSYNTHESIS PROTEIN TUAE"/>
    <property type="match status" value="1"/>
</dbReference>
<evidence type="ECO:0000256" key="2">
    <source>
        <dbReference type="ARBA" id="ARBA00022692"/>
    </source>
</evidence>
<reference evidence="7" key="1">
    <citation type="submission" date="2024-06" db="EMBL/GenBank/DDBJ databases">
        <authorList>
            <person name="Coelho C."/>
            <person name="Bento M."/>
            <person name="Garcia E."/>
            <person name="Camelo A."/>
            <person name="Brandao I."/>
            <person name="Espirito Santo C."/>
            <person name="Trovao J."/>
            <person name="Verissimo A."/>
            <person name="Costa J."/>
            <person name="Tiago I."/>
        </authorList>
    </citation>
    <scope>NUCLEOTIDE SEQUENCE</scope>
    <source>
        <strain evidence="7">KWT182</strain>
    </source>
</reference>
<dbReference type="AlphaFoldDB" id="A0AAU7QCK0"/>
<feature type="transmembrane region" description="Helical" evidence="5">
    <location>
        <begin position="112"/>
        <end position="136"/>
    </location>
</feature>
<keyword evidence="2 5" id="KW-0812">Transmembrane</keyword>
<name>A0AAU7QCK0_9GAMM</name>
<protein>
    <submittedName>
        <fullName evidence="7">O-antigen ligase family protein</fullName>
    </submittedName>
</protein>
<dbReference type="Pfam" id="PF04932">
    <property type="entry name" value="Wzy_C"/>
    <property type="match status" value="1"/>
</dbReference>
<evidence type="ECO:0000256" key="5">
    <source>
        <dbReference type="SAM" id="Phobius"/>
    </source>
</evidence>
<evidence type="ECO:0000256" key="1">
    <source>
        <dbReference type="ARBA" id="ARBA00004141"/>
    </source>
</evidence>
<keyword evidence="7" id="KW-0436">Ligase</keyword>
<evidence type="ECO:0000256" key="3">
    <source>
        <dbReference type="ARBA" id="ARBA00022989"/>
    </source>
</evidence>
<keyword evidence="4 5" id="KW-0472">Membrane</keyword>
<evidence type="ECO:0000259" key="6">
    <source>
        <dbReference type="Pfam" id="PF04932"/>
    </source>
</evidence>
<organism evidence="7">
    <name type="scientific">Acerihabitans sp. KWT182</name>
    <dbReference type="NCBI Taxonomy" id="3157919"/>
    <lineage>
        <taxon>Bacteria</taxon>
        <taxon>Pseudomonadati</taxon>
        <taxon>Pseudomonadota</taxon>
        <taxon>Gammaproteobacteria</taxon>
        <taxon>Enterobacterales</taxon>
        <taxon>Pectobacteriaceae</taxon>
        <taxon>Acerihabitans</taxon>
    </lineage>
</organism>
<dbReference type="GO" id="GO:0016874">
    <property type="term" value="F:ligase activity"/>
    <property type="evidence" value="ECO:0007669"/>
    <property type="project" value="UniProtKB-KW"/>
</dbReference>
<gene>
    <name evidence="7" type="ORF">ABK905_00680</name>
</gene>
<evidence type="ECO:0000313" key="7">
    <source>
        <dbReference type="EMBL" id="XBS69931.1"/>
    </source>
</evidence>
<evidence type="ECO:0000256" key="4">
    <source>
        <dbReference type="ARBA" id="ARBA00023136"/>
    </source>
</evidence>
<feature type="transmembrane region" description="Helical" evidence="5">
    <location>
        <begin position="12"/>
        <end position="29"/>
    </location>
</feature>
<dbReference type="GO" id="GO:0016020">
    <property type="term" value="C:membrane"/>
    <property type="evidence" value="ECO:0007669"/>
    <property type="project" value="UniProtKB-SubCell"/>
</dbReference>
<accession>A0AAU7QCK0</accession>
<keyword evidence="3 5" id="KW-1133">Transmembrane helix</keyword>
<feature type="transmembrane region" description="Helical" evidence="5">
    <location>
        <begin position="35"/>
        <end position="57"/>
    </location>
</feature>
<dbReference type="InterPro" id="IPR051533">
    <property type="entry name" value="WaaL-like"/>
</dbReference>
<proteinExistence type="predicted"/>
<dbReference type="EMBL" id="CP157947">
    <property type="protein sequence ID" value="XBS69931.1"/>
    <property type="molecule type" value="Genomic_DNA"/>
</dbReference>